<keyword evidence="2" id="KW-1185">Reference proteome</keyword>
<dbReference type="AlphaFoldDB" id="A0A8H9GRK1"/>
<sequence>MRAGMLPGESAGHDFDGVVDEFGEDQVQFDREAVPVFELLLLTLTLRGVQDVLGLQVLLQFGQFVMQPPVCEVFLPRDLIRDNGLDLVFNDAPRFQDD</sequence>
<evidence type="ECO:0000313" key="2">
    <source>
        <dbReference type="Proteomes" id="UP000600547"/>
    </source>
</evidence>
<dbReference type="EMBL" id="BMQG01000011">
    <property type="protein sequence ID" value="GGM52153.1"/>
    <property type="molecule type" value="Genomic_DNA"/>
</dbReference>
<proteinExistence type="predicted"/>
<comment type="caution">
    <text evidence="1">The sequence shown here is derived from an EMBL/GenBank/DDBJ whole genome shotgun (WGS) entry which is preliminary data.</text>
</comment>
<evidence type="ECO:0000313" key="1">
    <source>
        <dbReference type="EMBL" id="GGM52153.1"/>
    </source>
</evidence>
<organism evidence="1 2">
    <name type="scientific">Deinococcus arenae</name>
    <dbReference type="NCBI Taxonomy" id="1452751"/>
    <lineage>
        <taxon>Bacteria</taxon>
        <taxon>Thermotogati</taxon>
        <taxon>Deinococcota</taxon>
        <taxon>Deinococci</taxon>
        <taxon>Deinococcales</taxon>
        <taxon>Deinococcaceae</taxon>
        <taxon>Deinococcus</taxon>
    </lineage>
</organism>
<name>A0A8H9GRK1_9DEIO</name>
<dbReference type="Proteomes" id="UP000600547">
    <property type="component" value="Unassembled WGS sequence"/>
</dbReference>
<protein>
    <submittedName>
        <fullName evidence="1">Uncharacterized protein</fullName>
    </submittedName>
</protein>
<reference evidence="2" key="1">
    <citation type="journal article" date="2019" name="Int. J. Syst. Evol. Microbiol.">
        <title>The Global Catalogue of Microorganisms (GCM) 10K type strain sequencing project: providing services to taxonomists for standard genome sequencing and annotation.</title>
        <authorList>
            <consortium name="The Broad Institute Genomics Platform"/>
            <consortium name="The Broad Institute Genome Sequencing Center for Infectious Disease"/>
            <person name="Wu L."/>
            <person name="Ma J."/>
        </authorList>
    </citation>
    <scope>NUCLEOTIDE SEQUENCE [LARGE SCALE GENOMIC DNA]</scope>
    <source>
        <strain evidence="2">JCM 31047</strain>
    </source>
</reference>
<gene>
    <name evidence="1" type="ORF">GCM10008956_30300</name>
</gene>
<accession>A0A8H9GRK1</accession>